<dbReference type="OrthoDB" id="5479610at2"/>
<name>A0A4P6L4I4_9BURK</name>
<dbReference type="RefSeq" id="WP_130189495.1">
    <property type="nucleotide sequence ID" value="NZ_CP035913.1"/>
</dbReference>
<dbReference type="EMBL" id="CP035913">
    <property type="protein sequence ID" value="QBE66387.1"/>
    <property type="molecule type" value="Genomic_DNA"/>
</dbReference>
<dbReference type="KEGG" id="plue:EWM63_28280"/>
<dbReference type="AlphaFoldDB" id="A0A4P6L4I4"/>
<accession>A0A4P6L4I4</accession>
<reference evidence="1 2" key="1">
    <citation type="submission" date="2019-02" db="EMBL/GenBank/DDBJ databases">
        <title>Draft Genome Sequences of Six Type Strains of the Genus Massilia.</title>
        <authorList>
            <person name="Miess H."/>
            <person name="Frediansyhah A."/>
            <person name="Gross H."/>
        </authorList>
    </citation>
    <scope>NUCLEOTIDE SEQUENCE [LARGE SCALE GENOMIC DNA]</scope>
    <source>
        <strain evidence="1 2">DSM 17473</strain>
    </source>
</reference>
<protein>
    <submittedName>
        <fullName evidence="1">Uncharacterized protein</fullName>
    </submittedName>
</protein>
<proteinExistence type="predicted"/>
<dbReference type="Proteomes" id="UP000290637">
    <property type="component" value="Chromosome"/>
</dbReference>
<gene>
    <name evidence="1" type="ORF">EWM63_28280</name>
</gene>
<organism evidence="1 2">
    <name type="scientific">Pseudoduganella lutea</name>
    <dbReference type="NCBI Taxonomy" id="321985"/>
    <lineage>
        <taxon>Bacteria</taxon>
        <taxon>Pseudomonadati</taxon>
        <taxon>Pseudomonadota</taxon>
        <taxon>Betaproteobacteria</taxon>
        <taxon>Burkholderiales</taxon>
        <taxon>Oxalobacteraceae</taxon>
        <taxon>Telluria group</taxon>
        <taxon>Pseudoduganella</taxon>
    </lineage>
</organism>
<sequence>MLDGAGFRSTRVMMRWLIEQCMAKAQLGGATVAQSDAWNVLLLNNTPRVRIALASRRRYPDTLRHWRVPMRHDKASDFVLCALLDRGNDEIEQFMLLATETFEQGSLFVCERTIACYHQQCFATLDKVCGLTPGR</sequence>
<evidence type="ECO:0000313" key="2">
    <source>
        <dbReference type="Proteomes" id="UP000290637"/>
    </source>
</evidence>
<keyword evidence="2" id="KW-1185">Reference proteome</keyword>
<evidence type="ECO:0000313" key="1">
    <source>
        <dbReference type="EMBL" id="QBE66387.1"/>
    </source>
</evidence>